<protein>
    <submittedName>
        <fullName evidence="2">Uncharacterized protein</fullName>
    </submittedName>
</protein>
<proteinExistence type="inferred from homology"/>
<dbReference type="InterPro" id="IPR038390">
    <property type="entry name" value="Metal_Tscrpt_repr_sf"/>
</dbReference>
<evidence type="ECO:0000256" key="1">
    <source>
        <dbReference type="ARBA" id="ARBA00005260"/>
    </source>
</evidence>
<comment type="caution">
    <text evidence="2">The sequence shown here is derived from an EMBL/GenBank/DDBJ whole genome shotgun (WGS) entry which is preliminary data.</text>
</comment>
<dbReference type="GO" id="GO:0003677">
    <property type="term" value="F:DNA binding"/>
    <property type="evidence" value="ECO:0007669"/>
    <property type="project" value="InterPro"/>
</dbReference>
<dbReference type="AlphaFoldDB" id="V4QW62"/>
<keyword evidence="3" id="KW-1185">Reference proteome</keyword>
<dbReference type="GO" id="GO:0045892">
    <property type="term" value="P:negative regulation of DNA-templated transcription"/>
    <property type="evidence" value="ECO:0007669"/>
    <property type="project" value="UniProtKB-ARBA"/>
</dbReference>
<reference evidence="2 3" key="1">
    <citation type="journal article" date="2014" name="Genome Announc.">
        <title>Draft Genome Sequence of Lutibaculum baratangense Strain AMV1T, Isolated from a Mud Volcano in Andamans, India.</title>
        <authorList>
            <person name="Singh A."/>
            <person name="Sreenivas A."/>
            <person name="Sathyanarayana Reddy G."/>
            <person name="Pinnaka A.K."/>
            <person name="Shivaji S."/>
        </authorList>
    </citation>
    <scope>NUCLEOTIDE SEQUENCE [LARGE SCALE GENOMIC DNA]</scope>
    <source>
        <strain evidence="2 3">AMV1</strain>
    </source>
</reference>
<evidence type="ECO:0000313" key="2">
    <source>
        <dbReference type="EMBL" id="ESR23962.1"/>
    </source>
</evidence>
<dbReference type="InterPro" id="IPR003735">
    <property type="entry name" value="Metal_Tscrpt_repr"/>
</dbReference>
<accession>V4QW62</accession>
<organism evidence="2 3">
    <name type="scientific">Lutibaculum baratangense AMV1</name>
    <dbReference type="NCBI Taxonomy" id="631454"/>
    <lineage>
        <taxon>Bacteria</taxon>
        <taxon>Pseudomonadati</taxon>
        <taxon>Pseudomonadota</taxon>
        <taxon>Alphaproteobacteria</taxon>
        <taxon>Hyphomicrobiales</taxon>
        <taxon>Tepidamorphaceae</taxon>
        <taxon>Lutibaculum</taxon>
    </lineage>
</organism>
<dbReference type="GO" id="GO:0046872">
    <property type="term" value="F:metal ion binding"/>
    <property type="evidence" value="ECO:0007669"/>
    <property type="project" value="InterPro"/>
</dbReference>
<dbReference type="PANTHER" id="PTHR33677:SF5">
    <property type="entry name" value="TRANSCRIPTIONAL REPRESSOR FRMR"/>
    <property type="match status" value="1"/>
</dbReference>
<dbReference type="eggNOG" id="COG1937">
    <property type="taxonomic scope" value="Bacteria"/>
</dbReference>
<name>V4QW62_9HYPH</name>
<dbReference type="Pfam" id="PF02583">
    <property type="entry name" value="Trns_repr_metal"/>
    <property type="match status" value="1"/>
</dbReference>
<dbReference type="CDD" id="cd10153">
    <property type="entry name" value="RcnR-FrmR-like_DUF156"/>
    <property type="match status" value="1"/>
</dbReference>
<sequence length="92" mass="10520">MSHLKNDKAKLIARVRRMRGQMEAIERELENDASCSEVLQLVASVRGAMNGLTIELVEEHIRHHVVDPDREPDEDRAEGARDLIAVVRTYMK</sequence>
<comment type="similarity">
    <text evidence="1">Belongs to the FrmR/RcnR family.</text>
</comment>
<dbReference type="Gene3D" id="1.20.58.1000">
    <property type="entry name" value="Metal-sensitive repressor, helix protomer"/>
    <property type="match status" value="1"/>
</dbReference>
<dbReference type="PANTHER" id="PTHR33677">
    <property type="entry name" value="TRANSCRIPTIONAL REPRESSOR FRMR-RELATED"/>
    <property type="match status" value="1"/>
</dbReference>
<dbReference type="RefSeq" id="WP_023432856.1">
    <property type="nucleotide sequence ID" value="NZ_AWXZ01000036.1"/>
</dbReference>
<evidence type="ECO:0000313" key="3">
    <source>
        <dbReference type="Proteomes" id="UP000017819"/>
    </source>
</evidence>
<dbReference type="Proteomes" id="UP000017819">
    <property type="component" value="Unassembled WGS sequence"/>
</dbReference>
<gene>
    <name evidence="2" type="ORF">N177_2731</name>
</gene>
<dbReference type="STRING" id="631454.N177_2731"/>
<dbReference type="PATRIC" id="fig|631454.5.peg.2696"/>
<dbReference type="EMBL" id="AWXZ01000036">
    <property type="protein sequence ID" value="ESR23962.1"/>
    <property type="molecule type" value="Genomic_DNA"/>
</dbReference>
<dbReference type="OrthoDB" id="9806052at2"/>